<dbReference type="InterPro" id="IPR057244">
    <property type="entry name" value="GAIN_B"/>
</dbReference>
<dbReference type="GO" id="GO:0016020">
    <property type="term" value="C:membrane"/>
    <property type="evidence" value="ECO:0007669"/>
    <property type="project" value="UniProtKB-SubCell"/>
</dbReference>
<evidence type="ECO:0000313" key="9">
    <source>
        <dbReference type="Proteomes" id="UP000649617"/>
    </source>
</evidence>
<keyword evidence="9" id="KW-1185">Reference proteome</keyword>
<dbReference type="Proteomes" id="UP000649617">
    <property type="component" value="Unassembled WGS sequence"/>
</dbReference>
<feature type="domain" description="GAIN-B" evidence="7">
    <location>
        <begin position="1"/>
        <end position="100"/>
    </location>
</feature>
<gene>
    <name evidence="8" type="ORF">SPIL2461_LOCUS5281</name>
</gene>
<dbReference type="Gene3D" id="2.60.220.50">
    <property type="match status" value="1"/>
</dbReference>
<dbReference type="PROSITE" id="PS50221">
    <property type="entry name" value="GAIN_B"/>
    <property type="match status" value="1"/>
</dbReference>
<dbReference type="InterPro" id="IPR046338">
    <property type="entry name" value="GAIN_dom_sf"/>
</dbReference>
<organism evidence="8 9">
    <name type="scientific">Symbiodinium pilosum</name>
    <name type="common">Dinoflagellate</name>
    <dbReference type="NCBI Taxonomy" id="2952"/>
    <lineage>
        <taxon>Eukaryota</taxon>
        <taxon>Sar</taxon>
        <taxon>Alveolata</taxon>
        <taxon>Dinophyceae</taxon>
        <taxon>Suessiales</taxon>
        <taxon>Symbiodiniaceae</taxon>
        <taxon>Symbiodinium</taxon>
    </lineage>
</organism>
<dbReference type="AlphaFoldDB" id="A0A812M6A9"/>
<sequence length="153" mass="16763">MPRQDAEGRRLVSPPVSITFRGSDGREIPLTSLARPIDIRLPATSAGAFCAFWDEDEGTWSTRGLALLSVEDGIDGPELLCQTTHLTLFGALLDTLIKVVQCSTASEVFSAEGFENLGKGKWLSYTYVPCIALLLFILLLLYAVRLDTRRSLS</sequence>
<reference evidence="8" key="1">
    <citation type="submission" date="2021-02" db="EMBL/GenBank/DDBJ databases">
        <authorList>
            <person name="Dougan E. K."/>
            <person name="Rhodes N."/>
            <person name="Thang M."/>
            <person name="Chan C."/>
        </authorList>
    </citation>
    <scope>NUCLEOTIDE SEQUENCE</scope>
</reference>
<dbReference type="InterPro" id="IPR000203">
    <property type="entry name" value="GPS"/>
</dbReference>
<proteinExistence type="predicted"/>
<accession>A0A812M6A9</accession>
<comment type="caution">
    <text evidence="8">The sequence shown here is derived from an EMBL/GenBank/DDBJ whole genome shotgun (WGS) entry which is preliminary data.</text>
</comment>
<evidence type="ECO:0000313" key="8">
    <source>
        <dbReference type="EMBL" id="CAE7257532.1"/>
    </source>
</evidence>
<keyword evidence="2 6" id="KW-0812">Transmembrane</keyword>
<keyword evidence="4 6" id="KW-0472">Membrane</keyword>
<protein>
    <recommendedName>
        <fullName evidence="7">GAIN-B domain-containing protein</fullName>
    </recommendedName>
</protein>
<evidence type="ECO:0000256" key="4">
    <source>
        <dbReference type="ARBA" id="ARBA00023136"/>
    </source>
</evidence>
<feature type="non-terminal residue" evidence="8">
    <location>
        <position position="1"/>
    </location>
</feature>
<evidence type="ECO:0000256" key="1">
    <source>
        <dbReference type="ARBA" id="ARBA00004370"/>
    </source>
</evidence>
<dbReference type="EMBL" id="CAJNIZ010007390">
    <property type="protein sequence ID" value="CAE7257532.1"/>
    <property type="molecule type" value="Genomic_DNA"/>
</dbReference>
<feature type="transmembrane region" description="Helical" evidence="6">
    <location>
        <begin position="122"/>
        <end position="144"/>
    </location>
</feature>
<comment type="subcellular location">
    <subcellularLocation>
        <location evidence="1">Membrane</location>
    </subcellularLocation>
</comment>
<evidence type="ECO:0000256" key="5">
    <source>
        <dbReference type="ARBA" id="ARBA00023157"/>
    </source>
</evidence>
<dbReference type="Pfam" id="PF01825">
    <property type="entry name" value="GPS"/>
    <property type="match status" value="1"/>
</dbReference>
<evidence type="ECO:0000256" key="3">
    <source>
        <dbReference type="ARBA" id="ARBA00022989"/>
    </source>
</evidence>
<name>A0A812M6A9_SYMPI</name>
<evidence type="ECO:0000259" key="7">
    <source>
        <dbReference type="PROSITE" id="PS50221"/>
    </source>
</evidence>
<keyword evidence="3 6" id="KW-1133">Transmembrane helix</keyword>
<keyword evidence="5" id="KW-1015">Disulfide bond</keyword>
<evidence type="ECO:0000256" key="6">
    <source>
        <dbReference type="SAM" id="Phobius"/>
    </source>
</evidence>
<evidence type="ECO:0000256" key="2">
    <source>
        <dbReference type="ARBA" id="ARBA00022692"/>
    </source>
</evidence>
<dbReference type="OrthoDB" id="440771at2759"/>